<dbReference type="PROSITE" id="PS50082">
    <property type="entry name" value="WD_REPEATS_2"/>
    <property type="match status" value="1"/>
</dbReference>
<dbReference type="GO" id="GO:0022857">
    <property type="term" value="F:transmembrane transporter activity"/>
    <property type="evidence" value="ECO:0007669"/>
    <property type="project" value="InterPro"/>
</dbReference>
<dbReference type="PANTHER" id="PTHR44163:SF1">
    <property type="entry name" value="U3 SMALL NUCLEOLAR RNA-ASSOCIATED PROTEIN 4 HOMOLOG"/>
    <property type="match status" value="1"/>
</dbReference>
<evidence type="ECO:0000313" key="6">
    <source>
        <dbReference type="EMBL" id="CAG8460783.1"/>
    </source>
</evidence>
<feature type="compositionally biased region" description="Polar residues" evidence="3">
    <location>
        <begin position="730"/>
        <end position="762"/>
    </location>
</feature>
<dbReference type="GO" id="GO:0034455">
    <property type="term" value="C:t-UTP complex"/>
    <property type="evidence" value="ECO:0007669"/>
    <property type="project" value="TreeGrafter"/>
</dbReference>
<dbReference type="SMART" id="SM00320">
    <property type="entry name" value="WD40"/>
    <property type="match status" value="7"/>
</dbReference>
<feature type="transmembrane region" description="Helical" evidence="4">
    <location>
        <begin position="1001"/>
        <end position="1022"/>
    </location>
</feature>
<gene>
    <name evidence="6" type="ORF">RFULGI_LOCUS675</name>
</gene>
<protein>
    <submittedName>
        <fullName evidence="6">8197_t:CDS:1</fullName>
    </submittedName>
</protein>
<reference evidence="6" key="1">
    <citation type="submission" date="2021-06" db="EMBL/GenBank/DDBJ databases">
        <authorList>
            <person name="Kallberg Y."/>
            <person name="Tangrot J."/>
            <person name="Rosling A."/>
        </authorList>
    </citation>
    <scope>NUCLEOTIDE SEQUENCE</scope>
    <source>
        <strain evidence="6">IN212</strain>
    </source>
</reference>
<sequence length="1120" mass="125887">MYVHRCRFVEYTPAAINALAFTPLSTQPLLACGRANGEIEIWNPTQLLIKTLMRNDAKVMALAWNNDDKFIVSGSSDCNIVKWNVHDDGTIVSGDSLGNVCFWDSKHGTMLQKFKAHDADEGTMVFSSGVDRKCNLFRMTDNFAAQSSNDTDSNEDNWVLVGFRRTHLHDVKAIALREDLSDKFFVSGGVDTSILVSHFDGFPEDKLQRLPFIPQKPLISISKSKKLLMYRSTNQIKMWRLAKLQDSWQLEQIPNLDLIEPQKAILEMTLKGNNHLMASALSEDGEWIAVSDVETIKVFKTQNDLVIVHNDFSITIAELDNSHYKEIKILKQFYEHAQPLDGNTTVVNSIAVSGDSRWLAVGDLLNRINVYNLKTLELHSTLPEFTSTHTALAFYPTKSTLVITLSSNEFFLYDIESQKLDDWSLTYSKSLPKTFLNLENRLVGCAFNPANNDTIILWGANYFCLIDFDKCRKDKGHQPHLVTCTGLREKSKNKAIERTPKQNGLTKKRKRDKAEKNIKRARAEKMNNFQLVYRYRSLMYIDFIEPNTMIVVERPYAAILENLPPSFYKAQYGSEGDIFFEATPEVGVVNGNMNQKNQPEDSNADQFNVNKNEFRKRERLHDHSMSIDSVISPMQSVYMTPQDSTCNLLINAIKQAALTNHYDPKLRSDYIATSPTTTPFFTTPSTPFGPGRQTMDFSNVHDFNFASNTSKPPINVAVAEKIKEFESRIKQTTSQSNLKPIIETSESPKYSSTPKSNQSSGSPRYHHTVEPSSGTNTFVADSYDHIEIEKDTITSPVTPSGGSPIEQINVNNHFSGKSTVEKWFTSSEITEDNRISKDHRINLTLNTNTHSKRNLSRDVIMEETTDTVKEINKEENYRRISKVSYVTRGDTTSKSDSTTEVGGTESPISLKRVSEKDVLSPTSSKTSSKRISKESTILYLNNPNQIPKIITDFKAGEDISWIITSYNVAGLVSLVAIFIFGSGSILCGAAQNIQWLICARALMGLGGGIIIPTVFTIISDVVPTLQRNPFNNSVNFAFAFGLVLGPIVGGLFADYLSWRWSFYMNGVLSIIPIISLWFVSILYAPTDPVFTKLKLVDWLGIVLLAVASTVGLYHLRDKIC</sequence>
<dbReference type="GO" id="GO:0032040">
    <property type="term" value="C:small-subunit processome"/>
    <property type="evidence" value="ECO:0007669"/>
    <property type="project" value="TreeGrafter"/>
</dbReference>
<dbReference type="OrthoDB" id="8883818at2759"/>
<dbReference type="AlphaFoldDB" id="A0A9N8VUT4"/>
<comment type="subcellular location">
    <subcellularLocation>
        <location evidence="1">Membrane</location>
        <topology evidence="1">Multi-pass membrane protein</topology>
    </subcellularLocation>
</comment>
<dbReference type="GO" id="GO:0000462">
    <property type="term" value="P:maturation of SSU-rRNA from tricistronic rRNA transcript (SSU-rRNA, 5.8S rRNA, LSU-rRNA)"/>
    <property type="evidence" value="ECO:0007669"/>
    <property type="project" value="InterPro"/>
</dbReference>
<feature type="domain" description="Major facilitator superfamily (MFS) profile" evidence="5">
    <location>
        <begin position="882"/>
        <end position="1120"/>
    </location>
</feature>
<feature type="transmembrane region" description="Helical" evidence="4">
    <location>
        <begin position="1034"/>
        <end position="1055"/>
    </location>
</feature>
<dbReference type="GO" id="GO:0003723">
    <property type="term" value="F:RNA binding"/>
    <property type="evidence" value="ECO:0007669"/>
    <property type="project" value="TreeGrafter"/>
</dbReference>
<dbReference type="Pfam" id="PF00400">
    <property type="entry name" value="WD40"/>
    <property type="match status" value="1"/>
</dbReference>
<name>A0A9N8VUT4_9GLOM</name>
<feature type="repeat" description="WD" evidence="2">
    <location>
        <begin position="52"/>
        <end position="93"/>
    </location>
</feature>
<feature type="transmembrane region" description="Helical" evidence="4">
    <location>
        <begin position="1062"/>
        <end position="1083"/>
    </location>
</feature>
<dbReference type="InterPro" id="IPR036259">
    <property type="entry name" value="MFS_trans_sf"/>
</dbReference>
<keyword evidence="4" id="KW-1133">Transmembrane helix</keyword>
<dbReference type="SUPFAM" id="SSF103473">
    <property type="entry name" value="MFS general substrate transporter"/>
    <property type="match status" value="1"/>
</dbReference>
<dbReference type="SUPFAM" id="SSF50998">
    <property type="entry name" value="Quinoprotein alcohol dehydrogenase-like"/>
    <property type="match status" value="1"/>
</dbReference>
<dbReference type="Proteomes" id="UP000789396">
    <property type="component" value="Unassembled WGS sequence"/>
</dbReference>
<keyword evidence="4" id="KW-0472">Membrane</keyword>
<dbReference type="GO" id="GO:0030686">
    <property type="term" value="C:90S preribosome"/>
    <property type="evidence" value="ECO:0007669"/>
    <property type="project" value="InterPro"/>
</dbReference>
<feature type="transmembrane region" description="Helical" evidence="4">
    <location>
        <begin position="1095"/>
        <end position="1115"/>
    </location>
</feature>
<dbReference type="PROSITE" id="PS50294">
    <property type="entry name" value="WD_REPEATS_REGION"/>
    <property type="match status" value="1"/>
</dbReference>
<keyword evidence="7" id="KW-1185">Reference proteome</keyword>
<evidence type="ECO:0000313" key="7">
    <source>
        <dbReference type="Proteomes" id="UP000789396"/>
    </source>
</evidence>
<dbReference type="InterPro" id="IPR046351">
    <property type="entry name" value="UTP4"/>
</dbReference>
<feature type="region of interest" description="Disordered" evidence="3">
    <location>
        <begin position="730"/>
        <end position="778"/>
    </location>
</feature>
<dbReference type="EMBL" id="CAJVPZ010000313">
    <property type="protein sequence ID" value="CAG8460783.1"/>
    <property type="molecule type" value="Genomic_DNA"/>
</dbReference>
<dbReference type="InterPro" id="IPR020846">
    <property type="entry name" value="MFS_dom"/>
</dbReference>
<proteinExistence type="predicted"/>
<evidence type="ECO:0000259" key="5">
    <source>
        <dbReference type="PROSITE" id="PS50850"/>
    </source>
</evidence>
<dbReference type="InterPro" id="IPR011047">
    <property type="entry name" value="Quinoprotein_ADH-like_sf"/>
</dbReference>
<evidence type="ECO:0000256" key="4">
    <source>
        <dbReference type="SAM" id="Phobius"/>
    </source>
</evidence>
<accession>A0A9N8VUT4</accession>
<keyword evidence="4" id="KW-0812">Transmembrane</keyword>
<dbReference type="InterPro" id="IPR015943">
    <property type="entry name" value="WD40/YVTN_repeat-like_dom_sf"/>
</dbReference>
<organism evidence="6 7">
    <name type="scientific">Racocetra fulgida</name>
    <dbReference type="NCBI Taxonomy" id="60492"/>
    <lineage>
        <taxon>Eukaryota</taxon>
        <taxon>Fungi</taxon>
        <taxon>Fungi incertae sedis</taxon>
        <taxon>Mucoromycota</taxon>
        <taxon>Glomeromycotina</taxon>
        <taxon>Glomeromycetes</taxon>
        <taxon>Diversisporales</taxon>
        <taxon>Gigasporaceae</taxon>
        <taxon>Racocetra</taxon>
    </lineage>
</organism>
<dbReference type="GO" id="GO:0016020">
    <property type="term" value="C:membrane"/>
    <property type="evidence" value="ECO:0007669"/>
    <property type="project" value="UniProtKB-SubCell"/>
</dbReference>
<evidence type="ECO:0000256" key="1">
    <source>
        <dbReference type="ARBA" id="ARBA00004141"/>
    </source>
</evidence>
<dbReference type="PROSITE" id="PS50850">
    <property type="entry name" value="MFS"/>
    <property type="match status" value="1"/>
</dbReference>
<dbReference type="Pfam" id="PF07690">
    <property type="entry name" value="MFS_1"/>
    <property type="match status" value="1"/>
</dbReference>
<dbReference type="PANTHER" id="PTHR44163">
    <property type="entry name" value="U3 SMALL NUCLEOLAR RNA-ASSOCIATED PROTEIN 4 HOMOLOG"/>
    <property type="match status" value="1"/>
</dbReference>
<dbReference type="Gene3D" id="2.130.10.10">
    <property type="entry name" value="YVTN repeat-like/Quinoprotein amine dehydrogenase"/>
    <property type="match status" value="3"/>
</dbReference>
<comment type="caution">
    <text evidence="6">The sequence shown here is derived from an EMBL/GenBank/DDBJ whole genome shotgun (WGS) entry which is preliminary data.</text>
</comment>
<dbReference type="InterPro" id="IPR001680">
    <property type="entry name" value="WD40_rpt"/>
</dbReference>
<feature type="transmembrane region" description="Helical" evidence="4">
    <location>
        <begin position="968"/>
        <end position="989"/>
    </location>
</feature>
<dbReference type="InterPro" id="IPR011701">
    <property type="entry name" value="MFS"/>
</dbReference>
<evidence type="ECO:0000256" key="2">
    <source>
        <dbReference type="PROSITE-ProRule" id="PRU00221"/>
    </source>
</evidence>
<evidence type="ECO:0000256" key="3">
    <source>
        <dbReference type="SAM" id="MobiDB-lite"/>
    </source>
</evidence>
<keyword evidence="2" id="KW-0853">WD repeat</keyword>
<dbReference type="Gene3D" id="1.20.1250.20">
    <property type="entry name" value="MFS general substrate transporter like domains"/>
    <property type="match status" value="1"/>
</dbReference>